<dbReference type="Gene3D" id="6.10.340.10">
    <property type="match status" value="1"/>
</dbReference>
<dbReference type="SMART" id="SM00387">
    <property type="entry name" value="HATPase_c"/>
    <property type="match status" value="1"/>
</dbReference>
<feature type="domain" description="Histidine kinase" evidence="11">
    <location>
        <begin position="197"/>
        <end position="411"/>
    </location>
</feature>
<evidence type="ECO:0000256" key="6">
    <source>
        <dbReference type="ARBA" id="ARBA00022692"/>
    </source>
</evidence>
<dbReference type="InterPro" id="IPR003594">
    <property type="entry name" value="HATPase_dom"/>
</dbReference>
<evidence type="ECO:0000256" key="9">
    <source>
        <dbReference type="ARBA" id="ARBA00023012"/>
    </source>
</evidence>
<keyword evidence="5" id="KW-0808">Transferase</keyword>
<evidence type="ECO:0000256" key="10">
    <source>
        <dbReference type="SAM" id="Phobius"/>
    </source>
</evidence>
<evidence type="ECO:0000313" key="14">
    <source>
        <dbReference type="Proteomes" id="UP001595699"/>
    </source>
</evidence>
<dbReference type="SUPFAM" id="SSF47384">
    <property type="entry name" value="Homodimeric domain of signal transducing histidine kinase"/>
    <property type="match status" value="1"/>
</dbReference>
<dbReference type="SUPFAM" id="SSF55874">
    <property type="entry name" value="ATPase domain of HSP90 chaperone/DNA topoisomerase II/histidine kinase"/>
    <property type="match status" value="1"/>
</dbReference>
<evidence type="ECO:0000256" key="8">
    <source>
        <dbReference type="ARBA" id="ARBA00022989"/>
    </source>
</evidence>
<dbReference type="Pfam" id="PF00512">
    <property type="entry name" value="HisKA"/>
    <property type="match status" value="1"/>
</dbReference>
<reference evidence="14" key="1">
    <citation type="journal article" date="2019" name="Int. J. Syst. Evol. Microbiol.">
        <title>The Global Catalogue of Microorganisms (GCM) 10K type strain sequencing project: providing services to taxonomists for standard genome sequencing and annotation.</title>
        <authorList>
            <consortium name="The Broad Institute Genomics Platform"/>
            <consortium name="The Broad Institute Genome Sequencing Center for Infectious Disease"/>
            <person name="Wu L."/>
            <person name="Ma J."/>
        </authorList>
    </citation>
    <scope>NUCLEOTIDE SEQUENCE [LARGE SCALE GENOMIC DNA]</scope>
    <source>
        <strain evidence="14">CGMCC 4.7241</strain>
    </source>
</reference>
<comment type="subcellular location">
    <subcellularLocation>
        <location evidence="2">Cell membrane</location>
    </subcellularLocation>
</comment>
<evidence type="ECO:0000259" key="12">
    <source>
        <dbReference type="PROSITE" id="PS50885"/>
    </source>
</evidence>
<evidence type="ECO:0000259" key="11">
    <source>
        <dbReference type="PROSITE" id="PS50109"/>
    </source>
</evidence>
<organism evidence="13 14">
    <name type="scientific">Tenggerimyces flavus</name>
    <dbReference type="NCBI Taxonomy" id="1708749"/>
    <lineage>
        <taxon>Bacteria</taxon>
        <taxon>Bacillati</taxon>
        <taxon>Actinomycetota</taxon>
        <taxon>Actinomycetes</taxon>
        <taxon>Propionibacteriales</taxon>
        <taxon>Nocardioidaceae</taxon>
        <taxon>Tenggerimyces</taxon>
    </lineage>
</organism>
<dbReference type="PROSITE" id="PS50109">
    <property type="entry name" value="HIS_KIN"/>
    <property type="match status" value="1"/>
</dbReference>
<evidence type="ECO:0000256" key="5">
    <source>
        <dbReference type="ARBA" id="ARBA00022679"/>
    </source>
</evidence>
<dbReference type="SUPFAM" id="SSF158472">
    <property type="entry name" value="HAMP domain-like"/>
    <property type="match status" value="1"/>
</dbReference>
<feature type="domain" description="HAMP" evidence="12">
    <location>
        <begin position="136"/>
        <end position="189"/>
    </location>
</feature>
<dbReference type="SMART" id="SM00388">
    <property type="entry name" value="HisKA"/>
    <property type="match status" value="1"/>
</dbReference>
<keyword evidence="6 10" id="KW-0812">Transmembrane</keyword>
<keyword evidence="14" id="KW-1185">Reference proteome</keyword>
<evidence type="ECO:0000256" key="3">
    <source>
        <dbReference type="ARBA" id="ARBA00012438"/>
    </source>
</evidence>
<dbReference type="PANTHER" id="PTHR45436">
    <property type="entry name" value="SENSOR HISTIDINE KINASE YKOH"/>
    <property type="match status" value="1"/>
</dbReference>
<dbReference type="Gene3D" id="1.10.287.130">
    <property type="match status" value="1"/>
</dbReference>
<dbReference type="Pfam" id="PF00672">
    <property type="entry name" value="HAMP"/>
    <property type="match status" value="1"/>
</dbReference>
<evidence type="ECO:0000256" key="7">
    <source>
        <dbReference type="ARBA" id="ARBA00022777"/>
    </source>
</evidence>
<keyword evidence="9" id="KW-0902">Two-component regulatory system</keyword>
<sequence length="411" mass="44677">MRWRLPRQTVRFRLTLIYGGLFLACGILLVGMTYFLVAHNTKGFLYQAPDGSSLAMFNGDGKPPPGESGRMLHLKQTVEGLPVEIQQKVAENVKQETMAVLKQQQQKQMNTLLGMSGLALALMTIVAMGAGWIVAGRVLRPLRSMTSTVQRISASRLHDRLALRGPDDELKELGDTFDALLARLESSFEAQRRFVANASHELRTPLARQRAVAQVALADPSASVLSLRDAHERVLASGAEQGRLIDSLLTLARGQAGPSRLSTFDLAALARDVVKVRQPMASARSLHVDARLRPAVLSGDRRLVSQLIVNLVENAIRHNVEGGWLEIYTGAHEGRAVLVVSNGGPVVPPGEVEQLFEPFHRLGADRTNRADGHGLGLSIVQAIATNHQAMLTARAHAKGGLEVEVRFPPVT</sequence>
<dbReference type="GO" id="GO:0016301">
    <property type="term" value="F:kinase activity"/>
    <property type="evidence" value="ECO:0007669"/>
    <property type="project" value="UniProtKB-KW"/>
</dbReference>
<dbReference type="InterPro" id="IPR036890">
    <property type="entry name" value="HATPase_C_sf"/>
</dbReference>
<protein>
    <recommendedName>
        <fullName evidence="3">histidine kinase</fullName>
        <ecNumber evidence="3">2.7.13.3</ecNumber>
    </recommendedName>
</protein>
<proteinExistence type="predicted"/>
<dbReference type="PROSITE" id="PS50885">
    <property type="entry name" value="HAMP"/>
    <property type="match status" value="1"/>
</dbReference>
<gene>
    <name evidence="13" type="ORF">ACFOUW_18770</name>
</gene>
<dbReference type="Pfam" id="PF02518">
    <property type="entry name" value="HATPase_c"/>
    <property type="match status" value="1"/>
</dbReference>
<dbReference type="Gene3D" id="3.30.565.10">
    <property type="entry name" value="Histidine kinase-like ATPase, C-terminal domain"/>
    <property type="match status" value="1"/>
</dbReference>
<dbReference type="Proteomes" id="UP001595699">
    <property type="component" value="Unassembled WGS sequence"/>
</dbReference>
<keyword evidence="8 10" id="KW-1133">Transmembrane helix</keyword>
<dbReference type="InterPro" id="IPR003660">
    <property type="entry name" value="HAMP_dom"/>
</dbReference>
<evidence type="ECO:0000256" key="4">
    <source>
        <dbReference type="ARBA" id="ARBA00022553"/>
    </source>
</evidence>
<dbReference type="RefSeq" id="WP_205113781.1">
    <property type="nucleotide sequence ID" value="NZ_JAFBCM010000001.1"/>
</dbReference>
<name>A0ABV7YE16_9ACTN</name>
<evidence type="ECO:0000256" key="1">
    <source>
        <dbReference type="ARBA" id="ARBA00000085"/>
    </source>
</evidence>
<dbReference type="CDD" id="cd06225">
    <property type="entry name" value="HAMP"/>
    <property type="match status" value="1"/>
</dbReference>
<dbReference type="InterPro" id="IPR050428">
    <property type="entry name" value="TCS_sensor_his_kinase"/>
</dbReference>
<dbReference type="PANTHER" id="PTHR45436:SF8">
    <property type="entry name" value="HISTIDINE KINASE"/>
    <property type="match status" value="1"/>
</dbReference>
<dbReference type="InterPro" id="IPR003661">
    <property type="entry name" value="HisK_dim/P_dom"/>
</dbReference>
<dbReference type="InterPro" id="IPR005467">
    <property type="entry name" value="His_kinase_dom"/>
</dbReference>
<accession>A0ABV7YE16</accession>
<dbReference type="SMART" id="SM00304">
    <property type="entry name" value="HAMP"/>
    <property type="match status" value="1"/>
</dbReference>
<keyword evidence="7 13" id="KW-0418">Kinase</keyword>
<dbReference type="CDD" id="cd00082">
    <property type="entry name" value="HisKA"/>
    <property type="match status" value="1"/>
</dbReference>
<dbReference type="EMBL" id="JBHRZH010000016">
    <property type="protein sequence ID" value="MFC3762891.1"/>
    <property type="molecule type" value="Genomic_DNA"/>
</dbReference>
<evidence type="ECO:0000256" key="2">
    <source>
        <dbReference type="ARBA" id="ARBA00004236"/>
    </source>
</evidence>
<comment type="catalytic activity">
    <reaction evidence="1">
        <text>ATP + protein L-histidine = ADP + protein N-phospho-L-histidine.</text>
        <dbReference type="EC" id="2.7.13.3"/>
    </reaction>
</comment>
<dbReference type="EC" id="2.7.13.3" evidence="3"/>
<dbReference type="InterPro" id="IPR036097">
    <property type="entry name" value="HisK_dim/P_sf"/>
</dbReference>
<comment type="caution">
    <text evidence="13">The sequence shown here is derived from an EMBL/GenBank/DDBJ whole genome shotgun (WGS) entry which is preliminary data.</text>
</comment>
<feature type="transmembrane region" description="Helical" evidence="10">
    <location>
        <begin position="112"/>
        <end position="135"/>
    </location>
</feature>
<keyword evidence="4" id="KW-0597">Phosphoprotein</keyword>
<keyword evidence="10" id="KW-0472">Membrane</keyword>
<dbReference type="PROSITE" id="PS51257">
    <property type="entry name" value="PROKAR_LIPOPROTEIN"/>
    <property type="match status" value="1"/>
</dbReference>
<feature type="transmembrane region" description="Helical" evidence="10">
    <location>
        <begin position="12"/>
        <end position="37"/>
    </location>
</feature>
<evidence type="ECO:0000313" key="13">
    <source>
        <dbReference type="EMBL" id="MFC3762891.1"/>
    </source>
</evidence>